<evidence type="ECO:0000313" key="1">
    <source>
        <dbReference type="EMBL" id="RKH42419.1"/>
    </source>
</evidence>
<accession>A0A3A8NFM3</accession>
<dbReference type="Proteomes" id="UP000272888">
    <property type="component" value="Unassembled WGS sequence"/>
</dbReference>
<proteinExistence type="predicted"/>
<evidence type="ECO:0000313" key="2">
    <source>
        <dbReference type="Proteomes" id="UP000272888"/>
    </source>
</evidence>
<evidence type="ECO:0008006" key="3">
    <source>
        <dbReference type="Google" id="ProtNLM"/>
    </source>
</evidence>
<sequence length="105" mass="11543">MTRPVRERVRTRLSVAIQVVGAVSGRVLTSRVGFLFPDPEQHWEPRLTSDGYHVFVGIPVGNHVVRITAPAHQPLDTAFTVPESPDDSNAVLTFALQPLPLPAIR</sequence>
<dbReference type="AlphaFoldDB" id="A0A3A8NFM3"/>
<keyword evidence="2" id="KW-1185">Reference proteome</keyword>
<reference evidence="2" key="1">
    <citation type="submission" date="2018-09" db="EMBL/GenBank/DDBJ databases">
        <authorList>
            <person name="Livingstone P.G."/>
            <person name="Whitworth D.E."/>
        </authorList>
    </citation>
    <scope>NUCLEOTIDE SEQUENCE [LARGE SCALE GENOMIC DNA]</scope>
    <source>
        <strain evidence="2">CA051B</strain>
    </source>
</reference>
<organism evidence="1 2">
    <name type="scientific">Corallococcus llansteffanensis</name>
    <dbReference type="NCBI Taxonomy" id="2316731"/>
    <lineage>
        <taxon>Bacteria</taxon>
        <taxon>Pseudomonadati</taxon>
        <taxon>Myxococcota</taxon>
        <taxon>Myxococcia</taxon>
        <taxon>Myxococcales</taxon>
        <taxon>Cystobacterineae</taxon>
        <taxon>Myxococcaceae</taxon>
        <taxon>Corallococcus</taxon>
    </lineage>
</organism>
<dbReference type="EMBL" id="RAWB01000673">
    <property type="protein sequence ID" value="RKH42419.1"/>
    <property type="molecule type" value="Genomic_DNA"/>
</dbReference>
<name>A0A3A8NFM3_9BACT</name>
<gene>
    <name evidence="1" type="ORF">D7V93_37840</name>
</gene>
<protein>
    <recommendedName>
        <fullName evidence="3">Carboxypeptidase regulatory-like domain-containing protein</fullName>
    </recommendedName>
</protein>
<dbReference type="RefSeq" id="WP_120647949.1">
    <property type="nucleotide sequence ID" value="NZ_RAWB01000673.1"/>
</dbReference>
<comment type="caution">
    <text evidence="1">The sequence shown here is derived from an EMBL/GenBank/DDBJ whole genome shotgun (WGS) entry which is preliminary data.</text>
</comment>